<gene>
    <name evidence="1" type="ORF">E2C01_023967</name>
</gene>
<comment type="caution">
    <text evidence="1">The sequence shown here is derived from an EMBL/GenBank/DDBJ whole genome shotgun (WGS) entry which is preliminary data.</text>
</comment>
<evidence type="ECO:0000313" key="2">
    <source>
        <dbReference type="Proteomes" id="UP000324222"/>
    </source>
</evidence>
<evidence type="ECO:0000313" key="1">
    <source>
        <dbReference type="EMBL" id="MPC30698.1"/>
    </source>
</evidence>
<sequence>MALVKLTLAPSCRGTPTEVLYSSSIPSVEMIGGKVFCSTLLTSSTFLPLTATTANTAILLTDTTVGLLNCTSRTSLRFNFDPEIAVDEI</sequence>
<proteinExistence type="predicted"/>
<dbReference type="AlphaFoldDB" id="A0A5B7EAN4"/>
<organism evidence="1 2">
    <name type="scientific">Portunus trituberculatus</name>
    <name type="common">Swimming crab</name>
    <name type="synonym">Neptunus trituberculatus</name>
    <dbReference type="NCBI Taxonomy" id="210409"/>
    <lineage>
        <taxon>Eukaryota</taxon>
        <taxon>Metazoa</taxon>
        <taxon>Ecdysozoa</taxon>
        <taxon>Arthropoda</taxon>
        <taxon>Crustacea</taxon>
        <taxon>Multicrustacea</taxon>
        <taxon>Malacostraca</taxon>
        <taxon>Eumalacostraca</taxon>
        <taxon>Eucarida</taxon>
        <taxon>Decapoda</taxon>
        <taxon>Pleocyemata</taxon>
        <taxon>Brachyura</taxon>
        <taxon>Eubrachyura</taxon>
        <taxon>Portunoidea</taxon>
        <taxon>Portunidae</taxon>
        <taxon>Portuninae</taxon>
        <taxon>Portunus</taxon>
    </lineage>
</organism>
<protein>
    <submittedName>
        <fullName evidence="1">Uncharacterized protein</fullName>
    </submittedName>
</protein>
<dbReference type="Proteomes" id="UP000324222">
    <property type="component" value="Unassembled WGS sequence"/>
</dbReference>
<reference evidence="1 2" key="1">
    <citation type="submission" date="2019-05" db="EMBL/GenBank/DDBJ databases">
        <title>Another draft genome of Portunus trituberculatus and its Hox gene families provides insights of decapod evolution.</title>
        <authorList>
            <person name="Jeong J.-H."/>
            <person name="Song I."/>
            <person name="Kim S."/>
            <person name="Choi T."/>
            <person name="Kim D."/>
            <person name="Ryu S."/>
            <person name="Kim W."/>
        </authorList>
    </citation>
    <scope>NUCLEOTIDE SEQUENCE [LARGE SCALE GENOMIC DNA]</scope>
    <source>
        <tissue evidence="1">Muscle</tissue>
    </source>
</reference>
<accession>A0A5B7EAN4</accession>
<dbReference type="EMBL" id="VSRR010002302">
    <property type="protein sequence ID" value="MPC30698.1"/>
    <property type="molecule type" value="Genomic_DNA"/>
</dbReference>
<keyword evidence="2" id="KW-1185">Reference proteome</keyword>
<name>A0A5B7EAN4_PORTR</name>